<evidence type="ECO:0000256" key="4">
    <source>
        <dbReference type="ARBA" id="ARBA00022989"/>
    </source>
</evidence>
<dbReference type="Proteomes" id="UP000384354">
    <property type="component" value="Unassembled WGS sequence"/>
</dbReference>
<proteinExistence type="predicted"/>
<keyword evidence="4 6" id="KW-1133">Transmembrane helix</keyword>
<dbReference type="PANTHER" id="PTHR30086:SF20">
    <property type="entry name" value="ARGININE EXPORTER PROTEIN ARGO-RELATED"/>
    <property type="match status" value="1"/>
</dbReference>
<evidence type="ECO:0000256" key="1">
    <source>
        <dbReference type="ARBA" id="ARBA00004651"/>
    </source>
</evidence>
<dbReference type="OrthoDB" id="9804822at2"/>
<feature type="transmembrane region" description="Helical" evidence="6">
    <location>
        <begin position="113"/>
        <end position="136"/>
    </location>
</feature>
<dbReference type="Pfam" id="PF01810">
    <property type="entry name" value="LysE"/>
    <property type="match status" value="1"/>
</dbReference>
<organism evidence="7 8">
    <name type="scientific">Pandoraea cepalis</name>
    <dbReference type="NCBI Taxonomy" id="2508294"/>
    <lineage>
        <taxon>Bacteria</taxon>
        <taxon>Pseudomonadati</taxon>
        <taxon>Pseudomonadota</taxon>
        <taxon>Betaproteobacteria</taxon>
        <taxon>Burkholderiales</taxon>
        <taxon>Burkholderiaceae</taxon>
        <taxon>Pandoraea</taxon>
    </lineage>
</organism>
<dbReference type="InterPro" id="IPR001123">
    <property type="entry name" value="LeuE-type"/>
</dbReference>
<keyword evidence="5 6" id="KW-0472">Membrane</keyword>
<keyword evidence="2" id="KW-1003">Cell membrane</keyword>
<sequence>MSTTAFILYCMTIFTASIIPGPSMLLALTQGSRFGWAAGAMSALGNVIASLVQGIVALLIVVEIGQLSSTVLWALKIAGAAYIVYMGITLLSLQGFGEPPGEDTAPPAGNLTAHLWNGFAFAIFNPKALTFFAALFPQFVSSEPISTPALATIFLPIAIIAFGCFMLYVTAGKLLMRLLGATQHIGKILGGSIILAGAGLLLT</sequence>
<evidence type="ECO:0000256" key="6">
    <source>
        <dbReference type="SAM" id="Phobius"/>
    </source>
</evidence>
<feature type="transmembrane region" description="Helical" evidence="6">
    <location>
        <begin position="148"/>
        <end position="169"/>
    </location>
</feature>
<dbReference type="GO" id="GO:0015171">
    <property type="term" value="F:amino acid transmembrane transporter activity"/>
    <property type="evidence" value="ECO:0007669"/>
    <property type="project" value="TreeGrafter"/>
</dbReference>
<evidence type="ECO:0000256" key="2">
    <source>
        <dbReference type="ARBA" id="ARBA00022475"/>
    </source>
</evidence>
<dbReference type="AlphaFoldDB" id="A0A5E4THE0"/>
<reference evidence="7 8" key="1">
    <citation type="submission" date="2019-08" db="EMBL/GenBank/DDBJ databases">
        <authorList>
            <person name="Peeters C."/>
        </authorList>
    </citation>
    <scope>NUCLEOTIDE SEQUENCE [LARGE SCALE GENOMIC DNA]</scope>
    <source>
        <strain evidence="7 8">LMG 31106</strain>
    </source>
</reference>
<feature type="transmembrane region" description="Helical" evidence="6">
    <location>
        <begin position="7"/>
        <end position="28"/>
    </location>
</feature>
<comment type="subcellular location">
    <subcellularLocation>
        <location evidence="1">Cell membrane</location>
        <topology evidence="1">Multi-pass membrane protein</topology>
    </subcellularLocation>
</comment>
<dbReference type="PANTHER" id="PTHR30086">
    <property type="entry name" value="ARGININE EXPORTER PROTEIN ARGO"/>
    <property type="match status" value="1"/>
</dbReference>
<feature type="transmembrane region" description="Helical" evidence="6">
    <location>
        <begin position="34"/>
        <end position="61"/>
    </location>
</feature>
<evidence type="ECO:0000313" key="7">
    <source>
        <dbReference type="EMBL" id="VVD87390.1"/>
    </source>
</evidence>
<feature type="transmembrane region" description="Helical" evidence="6">
    <location>
        <begin position="73"/>
        <end position="93"/>
    </location>
</feature>
<evidence type="ECO:0000256" key="5">
    <source>
        <dbReference type="ARBA" id="ARBA00023136"/>
    </source>
</evidence>
<keyword evidence="3 6" id="KW-0812">Transmembrane</keyword>
<protein>
    <submittedName>
        <fullName evidence="7">Amino acid transporter</fullName>
    </submittedName>
</protein>
<dbReference type="EMBL" id="CABPSL010000003">
    <property type="protein sequence ID" value="VVD87390.1"/>
    <property type="molecule type" value="Genomic_DNA"/>
</dbReference>
<feature type="transmembrane region" description="Helical" evidence="6">
    <location>
        <begin position="181"/>
        <end position="202"/>
    </location>
</feature>
<evidence type="ECO:0000313" key="8">
    <source>
        <dbReference type="Proteomes" id="UP000384354"/>
    </source>
</evidence>
<accession>A0A5E4THE0</accession>
<dbReference type="RefSeq" id="WP_150562852.1">
    <property type="nucleotide sequence ID" value="NZ_CABPSL010000003.1"/>
</dbReference>
<name>A0A5E4THE0_9BURK</name>
<evidence type="ECO:0000256" key="3">
    <source>
        <dbReference type="ARBA" id="ARBA00022692"/>
    </source>
</evidence>
<gene>
    <name evidence="7" type="ORF">PCE31106_01434</name>
</gene>
<dbReference type="GO" id="GO:0005886">
    <property type="term" value="C:plasma membrane"/>
    <property type="evidence" value="ECO:0007669"/>
    <property type="project" value="UniProtKB-SubCell"/>
</dbReference>